<organism evidence="2 3">
    <name type="scientific">Trifolium subterraneum</name>
    <name type="common">Subterranean clover</name>
    <dbReference type="NCBI Taxonomy" id="3900"/>
    <lineage>
        <taxon>Eukaryota</taxon>
        <taxon>Viridiplantae</taxon>
        <taxon>Streptophyta</taxon>
        <taxon>Embryophyta</taxon>
        <taxon>Tracheophyta</taxon>
        <taxon>Spermatophyta</taxon>
        <taxon>Magnoliopsida</taxon>
        <taxon>eudicotyledons</taxon>
        <taxon>Gunneridae</taxon>
        <taxon>Pentapetalae</taxon>
        <taxon>rosids</taxon>
        <taxon>fabids</taxon>
        <taxon>Fabales</taxon>
        <taxon>Fabaceae</taxon>
        <taxon>Papilionoideae</taxon>
        <taxon>50 kb inversion clade</taxon>
        <taxon>NPAAA clade</taxon>
        <taxon>Hologalegina</taxon>
        <taxon>IRL clade</taxon>
        <taxon>Trifolieae</taxon>
        <taxon>Trifolium</taxon>
    </lineage>
</organism>
<protein>
    <recommendedName>
        <fullName evidence="4">Bidirectional sugar transporter SWEET</fullName>
    </recommendedName>
</protein>
<accession>A0A2Z6NAP0</accession>
<dbReference type="EMBL" id="DF973826">
    <property type="protein sequence ID" value="GAU40806.1"/>
    <property type="molecule type" value="Genomic_DNA"/>
</dbReference>
<proteinExistence type="predicted"/>
<dbReference type="AlphaFoldDB" id="A0A2Z6NAP0"/>
<evidence type="ECO:0000256" key="1">
    <source>
        <dbReference type="SAM" id="Phobius"/>
    </source>
</evidence>
<keyword evidence="1" id="KW-0812">Transmembrane</keyword>
<evidence type="ECO:0000313" key="2">
    <source>
        <dbReference type="EMBL" id="GAU40806.1"/>
    </source>
</evidence>
<feature type="transmembrane region" description="Helical" evidence="1">
    <location>
        <begin position="40"/>
        <end position="65"/>
    </location>
</feature>
<reference evidence="3" key="1">
    <citation type="journal article" date="2017" name="Front. Plant Sci.">
        <title>Climate Clever Clovers: New Paradigm to Reduce the Environmental Footprint of Ruminants by Breeding Low Methanogenic Forages Utilizing Haplotype Variation.</title>
        <authorList>
            <person name="Kaur P."/>
            <person name="Appels R."/>
            <person name="Bayer P.E."/>
            <person name="Keeble-Gagnere G."/>
            <person name="Wang J."/>
            <person name="Hirakawa H."/>
            <person name="Shirasawa K."/>
            <person name="Vercoe P."/>
            <person name="Stefanova K."/>
            <person name="Durmic Z."/>
            <person name="Nichols P."/>
            <person name="Revell C."/>
            <person name="Isobe S.N."/>
            <person name="Edwards D."/>
            <person name="Erskine W."/>
        </authorList>
    </citation>
    <scope>NUCLEOTIDE SEQUENCE [LARGE SCALE GENOMIC DNA]</scope>
    <source>
        <strain evidence="3">cv. Daliak</strain>
    </source>
</reference>
<keyword evidence="1" id="KW-1133">Transmembrane helix</keyword>
<name>A0A2Z6NAP0_TRISU</name>
<keyword evidence="1" id="KW-0472">Membrane</keyword>
<evidence type="ECO:0008006" key="4">
    <source>
        <dbReference type="Google" id="ProtNLM"/>
    </source>
</evidence>
<evidence type="ECO:0000313" key="3">
    <source>
        <dbReference type="Proteomes" id="UP000242715"/>
    </source>
</evidence>
<dbReference type="Proteomes" id="UP000242715">
    <property type="component" value="Unassembled WGS sequence"/>
</dbReference>
<gene>
    <name evidence="2" type="ORF">TSUD_397890</name>
</gene>
<sequence length="207" mass="22844">MPPCFTNSMTPLAALLFALPPSSKIFFNRNNLLNNRNFDICLPIGISNVIGLTLGTIQVLLYAYYRRADRKTDIEGAVVRENLGRGRESLVGSAPVIELVEVGGRLVEVLLYAYYRRPTGKPTLRERLSRRIWETIQVLLYAYYRRPIGKPTLREVVQEDLGGGRESLVGSAPVIELVEVAGRLVEVAEGGVMEVAEGRQVEEAGGG</sequence>
<keyword evidence="3" id="KW-1185">Reference proteome</keyword>